<sequence>MVDEPHKKKKSEEQPFRSPIADPFAESSLSKKIVKVTSKFSEGGLAKRGVKEVVKALKKKKRGIVILAGDITPIELVAHIPVICENNGNPYIYVKTKDYLGTASLSKRPTTVFMLSRPPKAHDLKDAYDELYEEISNINPYLQDK</sequence>
<evidence type="ECO:0000256" key="2">
    <source>
        <dbReference type="ARBA" id="ARBA00023274"/>
    </source>
</evidence>
<feature type="domain" description="Ribosomal protein eL8/eL30/eS12/Gadd45" evidence="4">
    <location>
        <begin position="33"/>
        <end position="121"/>
    </location>
</feature>
<keyword evidence="2" id="KW-0687">Ribonucleoprotein</keyword>
<evidence type="ECO:0000256" key="1">
    <source>
        <dbReference type="ARBA" id="ARBA00007337"/>
    </source>
</evidence>
<dbReference type="EMBL" id="CAJZBQ010000034">
    <property type="protein sequence ID" value="CAG9323505.1"/>
    <property type="molecule type" value="Genomic_DNA"/>
</dbReference>
<keyword evidence="6" id="KW-1185">Reference proteome</keyword>
<dbReference type="Pfam" id="PF01248">
    <property type="entry name" value="Ribosomal_L7Ae"/>
    <property type="match status" value="1"/>
</dbReference>
<evidence type="ECO:0000259" key="4">
    <source>
        <dbReference type="Pfam" id="PF01248"/>
    </source>
</evidence>
<proteinExistence type="inferred from homology"/>
<evidence type="ECO:0000313" key="6">
    <source>
        <dbReference type="Proteomes" id="UP001162131"/>
    </source>
</evidence>
<name>A0AAU9JHC1_9CILI</name>
<accession>A0AAU9JHC1</accession>
<feature type="region of interest" description="Disordered" evidence="3">
    <location>
        <begin position="1"/>
        <end position="22"/>
    </location>
</feature>
<dbReference type="InterPro" id="IPR018492">
    <property type="entry name" value="Ribosomal_eL8/Nhp2"/>
</dbReference>
<dbReference type="GO" id="GO:0003723">
    <property type="term" value="F:RNA binding"/>
    <property type="evidence" value="ECO:0007669"/>
    <property type="project" value="InterPro"/>
</dbReference>
<evidence type="ECO:0000256" key="3">
    <source>
        <dbReference type="SAM" id="MobiDB-lite"/>
    </source>
</evidence>
<feature type="compositionally biased region" description="Basic and acidic residues" evidence="3">
    <location>
        <begin position="1"/>
        <end position="15"/>
    </location>
</feature>
<dbReference type="GO" id="GO:1990904">
    <property type="term" value="C:ribonucleoprotein complex"/>
    <property type="evidence" value="ECO:0007669"/>
    <property type="project" value="UniProtKB-KW"/>
</dbReference>
<dbReference type="Gene3D" id="3.30.1330.30">
    <property type="match status" value="1"/>
</dbReference>
<comment type="caution">
    <text evidence="5">The sequence shown here is derived from an EMBL/GenBank/DDBJ whole genome shotgun (WGS) entry which is preliminary data.</text>
</comment>
<comment type="similarity">
    <text evidence="1">Belongs to the eukaryotic ribosomal protein eL8 family.</text>
</comment>
<dbReference type="Proteomes" id="UP001162131">
    <property type="component" value="Unassembled WGS sequence"/>
</dbReference>
<organism evidence="5 6">
    <name type="scientific">Blepharisma stoltei</name>
    <dbReference type="NCBI Taxonomy" id="1481888"/>
    <lineage>
        <taxon>Eukaryota</taxon>
        <taxon>Sar</taxon>
        <taxon>Alveolata</taxon>
        <taxon>Ciliophora</taxon>
        <taxon>Postciliodesmatophora</taxon>
        <taxon>Heterotrichea</taxon>
        <taxon>Heterotrichida</taxon>
        <taxon>Blepharismidae</taxon>
        <taxon>Blepharisma</taxon>
    </lineage>
</organism>
<reference evidence="5" key="1">
    <citation type="submission" date="2021-09" db="EMBL/GenBank/DDBJ databases">
        <authorList>
            <consortium name="AG Swart"/>
            <person name="Singh M."/>
            <person name="Singh A."/>
            <person name="Seah K."/>
            <person name="Emmerich C."/>
        </authorList>
    </citation>
    <scope>NUCLEOTIDE SEQUENCE</scope>
    <source>
        <strain evidence="5">ATCC30299</strain>
    </source>
</reference>
<dbReference type="SUPFAM" id="SSF55315">
    <property type="entry name" value="L30e-like"/>
    <property type="match status" value="1"/>
</dbReference>
<dbReference type="PRINTS" id="PR00881">
    <property type="entry name" value="L7ARS6FAMILY"/>
</dbReference>
<dbReference type="InterPro" id="IPR004038">
    <property type="entry name" value="Ribosomal_eL8/eL30/eS12/Gad45"/>
</dbReference>
<evidence type="ECO:0000313" key="5">
    <source>
        <dbReference type="EMBL" id="CAG9323505.1"/>
    </source>
</evidence>
<dbReference type="InterPro" id="IPR029064">
    <property type="entry name" value="Ribosomal_eL30-like_sf"/>
</dbReference>
<gene>
    <name evidence="5" type="ORF">BSTOLATCC_MIC34154</name>
</gene>
<dbReference type="AlphaFoldDB" id="A0AAU9JHC1"/>
<dbReference type="PANTHER" id="PTHR23105">
    <property type="entry name" value="RIBOSOMAL PROTEIN L7AE FAMILY MEMBER"/>
    <property type="match status" value="1"/>
</dbReference>
<protein>
    <recommendedName>
        <fullName evidence="4">Ribosomal protein eL8/eL30/eS12/Gadd45 domain-containing protein</fullName>
    </recommendedName>
</protein>
<dbReference type="InterPro" id="IPR050257">
    <property type="entry name" value="eL8/uL1-like"/>
</dbReference>